<reference evidence="2 3" key="1">
    <citation type="submission" date="2009-11" db="EMBL/GenBank/DDBJ databases">
        <title>Annotation of Allomyces macrogynus ATCC 38327.</title>
        <authorList>
            <consortium name="The Broad Institute Genome Sequencing Platform"/>
            <person name="Russ C."/>
            <person name="Cuomo C."/>
            <person name="Burger G."/>
            <person name="Gray M.W."/>
            <person name="Holland P.W.H."/>
            <person name="King N."/>
            <person name="Lang F.B.F."/>
            <person name="Roger A.J."/>
            <person name="Ruiz-Trillo I."/>
            <person name="Young S.K."/>
            <person name="Zeng Q."/>
            <person name="Gargeya S."/>
            <person name="Fitzgerald M."/>
            <person name="Haas B."/>
            <person name="Abouelleil A."/>
            <person name="Alvarado L."/>
            <person name="Arachchi H.M."/>
            <person name="Berlin A."/>
            <person name="Chapman S.B."/>
            <person name="Gearin G."/>
            <person name="Goldberg J."/>
            <person name="Griggs A."/>
            <person name="Gujja S."/>
            <person name="Hansen M."/>
            <person name="Heiman D."/>
            <person name="Howarth C."/>
            <person name="Larimer J."/>
            <person name="Lui A."/>
            <person name="MacDonald P.J.P."/>
            <person name="McCowen C."/>
            <person name="Montmayeur A."/>
            <person name="Murphy C."/>
            <person name="Neiman D."/>
            <person name="Pearson M."/>
            <person name="Priest M."/>
            <person name="Roberts A."/>
            <person name="Saif S."/>
            <person name="Shea T."/>
            <person name="Sisk P."/>
            <person name="Stolte C."/>
            <person name="Sykes S."/>
            <person name="Wortman J."/>
            <person name="Nusbaum C."/>
            <person name="Birren B."/>
        </authorList>
    </citation>
    <scope>NUCLEOTIDE SEQUENCE [LARGE SCALE GENOMIC DNA]</scope>
    <source>
        <strain evidence="2 3">ATCC 38327</strain>
    </source>
</reference>
<evidence type="ECO:0000313" key="3">
    <source>
        <dbReference type="Proteomes" id="UP000054350"/>
    </source>
</evidence>
<dbReference type="VEuPathDB" id="FungiDB:AMAG_15776"/>
<organism evidence="2 3">
    <name type="scientific">Allomyces macrogynus (strain ATCC 38327)</name>
    <name type="common">Allomyces javanicus var. macrogynus</name>
    <dbReference type="NCBI Taxonomy" id="578462"/>
    <lineage>
        <taxon>Eukaryota</taxon>
        <taxon>Fungi</taxon>
        <taxon>Fungi incertae sedis</taxon>
        <taxon>Blastocladiomycota</taxon>
        <taxon>Blastocladiomycetes</taxon>
        <taxon>Blastocladiales</taxon>
        <taxon>Blastocladiaceae</taxon>
        <taxon>Allomyces</taxon>
    </lineage>
</organism>
<reference evidence="3" key="2">
    <citation type="submission" date="2009-11" db="EMBL/GenBank/DDBJ databases">
        <title>The Genome Sequence of Allomyces macrogynus strain ATCC 38327.</title>
        <authorList>
            <consortium name="The Broad Institute Genome Sequencing Platform"/>
            <person name="Russ C."/>
            <person name="Cuomo C."/>
            <person name="Shea T."/>
            <person name="Young S.K."/>
            <person name="Zeng Q."/>
            <person name="Koehrsen M."/>
            <person name="Haas B."/>
            <person name="Borodovsky M."/>
            <person name="Guigo R."/>
            <person name="Alvarado L."/>
            <person name="Berlin A."/>
            <person name="Borenstein D."/>
            <person name="Chen Z."/>
            <person name="Engels R."/>
            <person name="Freedman E."/>
            <person name="Gellesch M."/>
            <person name="Goldberg J."/>
            <person name="Griggs A."/>
            <person name="Gujja S."/>
            <person name="Heiman D."/>
            <person name="Hepburn T."/>
            <person name="Howarth C."/>
            <person name="Jen D."/>
            <person name="Larson L."/>
            <person name="Lewis B."/>
            <person name="Mehta T."/>
            <person name="Park D."/>
            <person name="Pearson M."/>
            <person name="Roberts A."/>
            <person name="Saif S."/>
            <person name="Shenoy N."/>
            <person name="Sisk P."/>
            <person name="Stolte C."/>
            <person name="Sykes S."/>
            <person name="Walk T."/>
            <person name="White J."/>
            <person name="Yandava C."/>
            <person name="Burger G."/>
            <person name="Gray M.W."/>
            <person name="Holland P.W.H."/>
            <person name="King N."/>
            <person name="Lang F.B.F."/>
            <person name="Roger A.J."/>
            <person name="Ruiz-Trillo I."/>
            <person name="Lander E."/>
            <person name="Nusbaum C."/>
        </authorList>
    </citation>
    <scope>NUCLEOTIDE SEQUENCE [LARGE SCALE GENOMIC DNA]</scope>
    <source>
        <strain evidence="3">ATCC 38327</strain>
    </source>
</reference>
<name>A0A0L0T8G6_ALLM3</name>
<evidence type="ECO:0000256" key="1">
    <source>
        <dbReference type="SAM" id="MobiDB-lite"/>
    </source>
</evidence>
<protein>
    <submittedName>
        <fullName evidence="2">Uncharacterized protein</fullName>
    </submittedName>
</protein>
<evidence type="ECO:0000313" key="2">
    <source>
        <dbReference type="EMBL" id="KNE71103.1"/>
    </source>
</evidence>
<gene>
    <name evidence="2" type="ORF">AMAG_15776</name>
</gene>
<accession>A0A0L0T8G6</accession>
<feature type="region of interest" description="Disordered" evidence="1">
    <location>
        <begin position="1"/>
        <end position="26"/>
    </location>
</feature>
<sequence length="260" mass="29187">MSSNAQPQAPTRRTDQDAASADQDAARTDDDLAALYADARLTAFWAAYEYPDPFIRQALALAKSTMFRNGHYGVWEARVRALLQLVGVWAVVAVDRRLLSSPMTATFELLHCSQRMASDELEVLHHLIHDIRSLPKALISAQTWLATILITACMGWDQLPDRLGEQCIELVNCHALWHYAHEQFGRDALAHYGRMADQRDLYTAHARRPLHPSHGQCRPARGPGHQLEGPEQETGLVMVLGDWSFVPPNRVKETKMNSMG</sequence>
<dbReference type="EMBL" id="GG745370">
    <property type="protein sequence ID" value="KNE71103.1"/>
    <property type="molecule type" value="Genomic_DNA"/>
</dbReference>
<proteinExistence type="predicted"/>
<dbReference type="Proteomes" id="UP000054350">
    <property type="component" value="Unassembled WGS sequence"/>
</dbReference>
<dbReference type="AlphaFoldDB" id="A0A0L0T8G6"/>
<keyword evidence="3" id="KW-1185">Reference proteome</keyword>